<dbReference type="AlphaFoldDB" id="E4Y104"/>
<accession>E4Y104</accession>
<reference evidence="2" key="1">
    <citation type="journal article" date="2010" name="Science">
        <title>Plasticity of animal genome architecture unmasked by rapid evolution of a pelagic tunicate.</title>
        <authorList>
            <person name="Denoeud F."/>
            <person name="Henriet S."/>
            <person name="Mungpakdee S."/>
            <person name="Aury J.M."/>
            <person name="Da Silva C."/>
            <person name="Brinkmann H."/>
            <person name="Mikhaleva J."/>
            <person name="Olsen L.C."/>
            <person name="Jubin C."/>
            <person name="Canestro C."/>
            <person name="Bouquet J.M."/>
            <person name="Danks G."/>
            <person name="Poulain J."/>
            <person name="Campsteijn C."/>
            <person name="Adamski M."/>
            <person name="Cross I."/>
            <person name="Yadetie F."/>
            <person name="Muffato M."/>
            <person name="Louis A."/>
            <person name="Butcher S."/>
            <person name="Tsagkogeorga G."/>
            <person name="Konrad A."/>
            <person name="Singh S."/>
            <person name="Jensen M.F."/>
            <person name="Cong E.H."/>
            <person name="Eikeseth-Otteraa H."/>
            <person name="Noel B."/>
            <person name="Anthouard V."/>
            <person name="Porcel B.M."/>
            <person name="Kachouri-Lafond R."/>
            <person name="Nishino A."/>
            <person name="Ugolini M."/>
            <person name="Chourrout P."/>
            <person name="Nishida H."/>
            <person name="Aasland R."/>
            <person name="Huzurbazar S."/>
            <person name="Westhof E."/>
            <person name="Delsuc F."/>
            <person name="Lehrach H."/>
            <person name="Reinhardt R."/>
            <person name="Weissenbach J."/>
            <person name="Roy S.W."/>
            <person name="Artiguenave F."/>
            <person name="Postlethwait J.H."/>
            <person name="Manak J.R."/>
            <person name="Thompson E.M."/>
            <person name="Jaillon O."/>
            <person name="Du Pasquier L."/>
            <person name="Boudinot P."/>
            <person name="Liberles D.A."/>
            <person name="Volff J.N."/>
            <person name="Philippe H."/>
            <person name="Lenhard B."/>
            <person name="Roest Crollius H."/>
            <person name="Wincker P."/>
            <person name="Chourrout D."/>
        </authorList>
    </citation>
    <scope>NUCLEOTIDE SEQUENCE [LARGE SCALE GENOMIC DNA]</scope>
</reference>
<dbReference type="InParanoid" id="E4Y104"/>
<keyword evidence="3" id="KW-1185">Reference proteome</keyword>
<feature type="compositionally biased region" description="Basic residues" evidence="1">
    <location>
        <begin position="9"/>
        <end position="22"/>
    </location>
</feature>
<protein>
    <submittedName>
        <fullName evidence="2">Uncharacterized protein</fullName>
    </submittedName>
</protein>
<evidence type="ECO:0000313" key="3">
    <source>
        <dbReference type="Proteomes" id="UP000001307"/>
    </source>
</evidence>
<feature type="region of interest" description="Disordered" evidence="1">
    <location>
        <begin position="1"/>
        <end position="32"/>
    </location>
</feature>
<feature type="region of interest" description="Disordered" evidence="1">
    <location>
        <begin position="52"/>
        <end position="76"/>
    </location>
</feature>
<dbReference type="OrthoDB" id="21625at2759"/>
<proteinExistence type="predicted"/>
<evidence type="ECO:0000256" key="1">
    <source>
        <dbReference type="SAM" id="MobiDB-lite"/>
    </source>
</evidence>
<dbReference type="Proteomes" id="UP000001307">
    <property type="component" value="Unassembled WGS sequence"/>
</dbReference>
<dbReference type="FunCoup" id="E4Y104">
    <property type="interactions" value="240"/>
</dbReference>
<gene>
    <name evidence="2" type="ORF">GSOID_T00013847001</name>
</gene>
<dbReference type="EMBL" id="FN653554">
    <property type="protein sequence ID" value="CBY15550.1"/>
    <property type="molecule type" value="Genomic_DNA"/>
</dbReference>
<organism evidence="2">
    <name type="scientific">Oikopleura dioica</name>
    <name type="common">Tunicate</name>
    <dbReference type="NCBI Taxonomy" id="34765"/>
    <lineage>
        <taxon>Eukaryota</taxon>
        <taxon>Metazoa</taxon>
        <taxon>Chordata</taxon>
        <taxon>Tunicata</taxon>
        <taxon>Appendicularia</taxon>
        <taxon>Copelata</taxon>
        <taxon>Oikopleuridae</taxon>
        <taxon>Oikopleura</taxon>
    </lineage>
</organism>
<feature type="compositionally biased region" description="Basic and acidic residues" evidence="1">
    <location>
        <begin position="52"/>
        <end position="62"/>
    </location>
</feature>
<sequence length="133" mass="14872">MKASELSKSAKKNAKRKAAKARKQNDINPEDAVIEDISSVIAGLNAAKIKGECRHDSEKTVRATDAAENSLADLSEEEKQKQIKKRTKVLRQIEGLENRRDTGETLDPDQINKINRKEAILIELAEMGHHEET</sequence>
<name>E4Y104_OIKDI</name>
<evidence type="ECO:0000313" key="2">
    <source>
        <dbReference type="EMBL" id="CBY15550.1"/>
    </source>
</evidence>